<evidence type="ECO:0000313" key="2">
    <source>
        <dbReference type="Proteomes" id="UP001206925"/>
    </source>
</evidence>
<dbReference type="AlphaFoldDB" id="A0AAD5GQ32"/>
<dbReference type="EMBL" id="JAMZMK010005955">
    <property type="protein sequence ID" value="KAI7751167.1"/>
    <property type="molecule type" value="Genomic_DNA"/>
</dbReference>
<gene>
    <name evidence="1" type="ORF">M8C21_027779</name>
</gene>
<proteinExistence type="predicted"/>
<dbReference type="Proteomes" id="UP001206925">
    <property type="component" value="Unassembled WGS sequence"/>
</dbReference>
<comment type="caution">
    <text evidence="1">The sequence shown here is derived from an EMBL/GenBank/DDBJ whole genome shotgun (WGS) entry which is preliminary data.</text>
</comment>
<keyword evidence="2" id="KW-1185">Reference proteome</keyword>
<protein>
    <submittedName>
        <fullName evidence="1">Uncharacterized protein</fullName>
    </submittedName>
</protein>
<organism evidence="1 2">
    <name type="scientific">Ambrosia artemisiifolia</name>
    <name type="common">Common ragweed</name>
    <dbReference type="NCBI Taxonomy" id="4212"/>
    <lineage>
        <taxon>Eukaryota</taxon>
        <taxon>Viridiplantae</taxon>
        <taxon>Streptophyta</taxon>
        <taxon>Embryophyta</taxon>
        <taxon>Tracheophyta</taxon>
        <taxon>Spermatophyta</taxon>
        <taxon>Magnoliopsida</taxon>
        <taxon>eudicotyledons</taxon>
        <taxon>Gunneridae</taxon>
        <taxon>Pentapetalae</taxon>
        <taxon>asterids</taxon>
        <taxon>campanulids</taxon>
        <taxon>Asterales</taxon>
        <taxon>Asteraceae</taxon>
        <taxon>Asteroideae</taxon>
        <taxon>Heliantheae alliance</taxon>
        <taxon>Heliantheae</taxon>
        <taxon>Ambrosia</taxon>
    </lineage>
</organism>
<name>A0AAD5GQ32_AMBAR</name>
<feature type="non-terminal residue" evidence="1">
    <location>
        <position position="71"/>
    </location>
</feature>
<reference evidence="1" key="1">
    <citation type="submission" date="2022-06" db="EMBL/GenBank/DDBJ databases">
        <title>Uncovering the hologenomic basis of an extraordinary plant invasion.</title>
        <authorList>
            <person name="Bieker V.C."/>
            <person name="Martin M.D."/>
            <person name="Gilbert T."/>
            <person name="Hodgins K."/>
            <person name="Battlay P."/>
            <person name="Petersen B."/>
            <person name="Wilson J."/>
        </authorList>
    </citation>
    <scope>NUCLEOTIDE SEQUENCE</scope>
    <source>
        <strain evidence="1">AA19_3_7</strain>
        <tissue evidence="1">Leaf</tissue>
    </source>
</reference>
<accession>A0AAD5GQ32</accession>
<evidence type="ECO:0000313" key="1">
    <source>
        <dbReference type="EMBL" id="KAI7751167.1"/>
    </source>
</evidence>
<sequence>MHTKESAPLYSAIDIQKAASTPIGIHQIQPIVAFEITTKTEVKSHPYISYHVISYLNRRSALTTPSLESKG</sequence>